<accession>A0A8J2MDS5</accession>
<dbReference type="PANTHER" id="PTHR47027:SF20">
    <property type="entry name" value="REVERSE TRANSCRIPTASE-LIKE PROTEIN WITH RNA-DIRECTED DNA POLYMERASE DOMAIN"/>
    <property type="match status" value="1"/>
</dbReference>
<evidence type="ECO:0000259" key="1">
    <source>
        <dbReference type="PROSITE" id="PS50878"/>
    </source>
</evidence>
<dbReference type="PANTHER" id="PTHR47027">
    <property type="entry name" value="REVERSE TRANSCRIPTASE DOMAIN-CONTAINING PROTEIN"/>
    <property type="match status" value="1"/>
</dbReference>
<dbReference type="InterPro" id="IPR000477">
    <property type="entry name" value="RT_dom"/>
</dbReference>
<name>A0A8J2MDS5_COTCN</name>
<dbReference type="SUPFAM" id="SSF56672">
    <property type="entry name" value="DNA/RNA polymerases"/>
    <property type="match status" value="1"/>
</dbReference>
<keyword evidence="3" id="KW-1185">Reference proteome</keyword>
<dbReference type="OrthoDB" id="7697944at2759"/>
<comment type="caution">
    <text evidence="2">The sequence shown here is derived from an EMBL/GenBank/DDBJ whole genome shotgun (WGS) entry which is preliminary data.</text>
</comment>
<dbReference type="AlphaFoldDB" id="A0A8J2MDS5"/>
<sequence>MFGLFVDFKRAFDSVPHVLLWNKLFKAGISPKIFRILKILYDQAICQIRSGGMLSEKFEVTEGVLQGEILSPLLFILYLYDIVKYFREKKAKSIQINSNYDMIMLLYADDLVILSDSILNLRKNVNILEEYCGTHKLNINFSKTKIVHFKRGDPNEKTKIYCGNNLIEWTNEYEYLGVPITGSALGLSAANAACRKARLATGAALSSLAGLKARSWDGMLKIYKSCVQSSLLYAAPVWGLRYLEKLKQTHLMFFKRLLALTYGTPSAELRIELNLANSKLEVLKLSLNLVYQGPNEKSQSSLRRQSETWHEFKTFGVLVERSH</sequence>
<proteinExistence type="predicted"/>
<keyword evidence="2" id="KW-0808">Transferase</keyword>
<gene>
    <name evidence="2" type="ORF">HICCMSTLAB_LOCUS4217</name>
</gene>
<dbReference type="Pfam" id="PF00078">
    <property type="entry name" value="RVT_1"/>
    <property type="match status" value="1"/>
</dbReference>
<evidence type="ECO:0000313" key="3">
    <source>
        <dbReference type="Proteomes" id="UP000786811"/>
    </source>
</evidence>
<protein>
    <submittedName>
        <fullName evidence="2">Similar to jockey\pol: RNA-directed DNA polymerase from mobile element jockey (Drosophila funebris)</fullName>
    </submittedName>
</protein>
<keyword evidence="2" id="KW-0548">Nucleotidyltransferase</keyword>
<reference evidence="2" key="1">
    <citation type="submission" date="2021-04" db="EMBL/GenBank/DDBJ databases">
        <authorList>
            <person name="Chebbi M.A.C M."/>
        </authorList>
    </citation>
    <scope>NUCLEOTIDE SEQUENCE</scope>
</reference>
<dbReference type="Proteomes" id="UP000786811">
    <property type="component" value="Unassembled WGS sequence"/>
</dbReference>
<organism evidence="2 3">
    <name type="scientific">Cotesia congregata</name>
    <name type="common">Parasitoid wasp</name>
    <name type="synonym">Apanteles congregatus</name>
    <dbReference type="NCBI Taxonomy" id="51543"/>
    <lineage>
        <taxon>Eukaryota</taxon>
        <taxon>Metazoa</taxon>
        <taxon>Ecdysozoa</taxon>
        <taxon>Arthropoda</taxon>
        <taxon>Hexapoda</taxon>
        <taxon>Insecta</taxon>
        <taxon>Pterygota</taxon>
        <taxon>Neoptera</taxon>
        <taxon>Endopterygota</taxon>
        <taxon>Hymenoptera</taxon>
        <taxon>Apocrita</taxon>
        <taxon>Ichneumonoidea</taxon>
        <taxon>Braconidae</taxon>
        <taxon>Microgastrinae</taxon>
        <taxon>Cotesia</taxon>
    </lineage>
</organism>
<evidence type="ECO:0000313" key="2">
    <source>
        <dbReference type="EMBL" id="CAG5084863.1"/>
    </source>
</evidence>
<feature type="domain" description="Reverse transcriptase" evidence="1">
    <location>
        <begin position="1"/>
        <end position="166"/>
    </location>
</feature>
<dbReference type="GO" id="GO:0003964">
    <property type="term" value="F:RNA-directed DNA polymerase activity"/>
    <property type="evidence" value="ECO:0007669"/>
    <property type="project" value="UniProtKB-KW"/>
</dbReference>
<dbReference type="InterPro" id="IPR043502">
    <property type="entry name" value="DNA/RNA_pol_sf"/>
</dbReference>
<keyword evidence="2" id="KW-0695">RNA-directed DNA polymerase</keyword>
<dbReference type="EMBL" id="CAJNRD030001118">
    <property type="protein sequence ID" value="CAG5084863.1"/>
    <property type="molecule type" value="Genomic_DNA"/>
</dbReference>
<dbReference type="PROSITE" id="PS50878">
    <property type="entry name" value="RT_POL"/>
    <property type="match status" value="1"/>
</dbReference>